<dbReference type="OrthoDB" id="10039914at2759"/>
<evidence type="ECO:0000313" key="5">
    <source>
        <dbReference type="EMBL" id="OQR66885.1"/>
    </source>
</evidence>
<accession>A0A1V9WZZ4</accession>
<evidence type="ECO:0000256" key="3">
    <source>
        <dbReference type="ARBA" id="ARBA00023242"/>
    </source>
</evidence>
<dbReference type="GO" id="GO:0005634">
    <property type="term" value="C:nucleus"/>
    <property type="evidence" value="ECO:0007669"/>
    <property type="project" value="UniProtKB-SubCell"/>
</dbReference>
<dbReference type="PANTHER" id="PTHR13293">
    <property type="entry name" value="AKIRIN-RELATED"/>
    <property type="match status" value="1"/>
</dbReference>
<comment type="caution">
    <text evidence="5">The sequence shown here is derived from an EMBL/GenBank/DDBJ whole genome shotgun (WGS) entry which is preliminary data.</text>
</comment>
<dbReference type="AlphaFoldDB" id="A0A1V9WZZ4"/>
<dbReference type="PANTHER" id="PTHR13293:SF6">
    <property type="entry name" value="AKIRIN-RELATED"/>
    <property type="match status" value="1"/>
</dbReference>
<evidence type="ECO:0000313" key="6">
    <source>
        <dbReference type="Proteomes" id="UP000192247"/>
    </source>
</evidence>
<dbReference type="CDD" id="cd22240">
    <property type="entry name" value="akirin"/>
    <property type="match status" value="1"/>
</dbReference>
<dbReference type="FunCoup" id="A0A1V9WZZ4">
    <property type="interactions" value="1507"/>
</dbReference>
<dbReference type="GO" id="GO:0045089">
    <property type="term" value="P:positive regulation of innate immune response"/>
    <property type="evidence" value="ECO:0007669"/>
    <property type="project" value="TreeGrafter"/>
</dbReference>
<dbReference type="STRING" id="418985.A0A1V9WZZ4"/>
<dbReference type="InParanoid" id="A0A1V9WZZ4"/>
<dbReference type="InterPro" id="IPR024132">
    <property type="entry name" value="Akirin"/>
</dbReference>
<keyword evidence="3" id="KW-0539">Nucleus</keyword>
<sequence>MACATLKRHLEWDPLAAGPHAMSPRPAKRARRILASSPFAAGSSRQQQYLAREHAMTPSVFQDAAPKLTSELIASSVCNEVRRLQRRKQLPFGQNGDSNSPPLSPRSGASDTGAAAVAVGLSGSSSSTCPLFTFKQVNLICERMLREREDELRQHYDRVLNDKLAEQYDAFVRFTQDQIHRRFADDRAGVPSYCS</sequence>
<dbReference type="GO" id="GO:0045944">
    <property type="term" value="P:positive regulation of transcription by RNA polymerase II"/>
    <property type="evidence" value="ECO:0007669"/>
    <property type="project" value="TreeGrafter"/>
</dbReference>
<keyword evidence="6" id="KW-1185">Reference proteome</keyword>
<dbReference type="GO" id="GO:0000785">
    <property type="term" value="C:chromatin"/>
    <property type="evidence" value="ECO:0007669"/>
    <property type="project" value="TreeGrafter"/>
</dbReference>
<evidence type="ECO:0000256" key="1">
    <source>
        <dbReference type="ARBA" id="ARBA00004123"/>
    </source>
</evidence>
<name>A0A1V9WZZ4_9ACAR</name>
<dbReference type="EMBL" id="MNPL01030705">
    <property type="protein sequence ID" value="OQR66885.1"/>
    <property type="molecule type" value="Genomic_DNA"/>
</dbReference>
<organism evidence="5 6">
    <name type="scientific">Tropilaelaps mercedesae</name>
    <dbReference type="NCBI Taxonomy" id="418985"/>
    <lineage>
        <taxon>Eukaryota</taxon>
        <taxon>Metazoa</taxon>
        <taxon>Ecdysozoa</taxon>
        <taxon>Arthropoda</taxon>
        <taxon>Chelicerata</taxon>
        <taxon>Arachnida</taxon>
        <taxon>Acari</taxon>
        <taxon>Parasitiformes</taxon>
        <taxon>Mesostigmata</taxon>
        <taxon>Gamasina</taxon>
        <taxon>Dermanyssoidea</taxon>
        <taxon>Laelapidae</taxon>
        <taxon>Tropilaelaps</taxon>
    </lineage>
</organism>
<dbReference type="Proteomes" id="UP000192247">
    <property type="component" value="Unassembled WGS sequence"/>
</dbReference>
<feature type="region of interest" description="Disordered" evidence="4">
    <location>
        <begin position="88"/>
        <end position="111"/>
    </location>
</feature>
<comment type="subcellular location">
    <subcellularLocation>
        <location evidence="1">Nucleus</location>
    </subcellularLocation>
</comment>
<proteinExistence type="inferred from homology"/>
<dbReference type="GO" id="GO:0003712">
    <property type="term" value="F:transcription coregulator activity"/>
    <property type="evidence" value="ECO:0007669"/>
    <property type="project" value="TreeGrafter"/>
</dbReference>
<evidence type="ECO:0000256" key="2">
    <source>
        <dbReference type="ARBA" id="ARBA00005625"/>
    </source>
</evidence>
<comment type="similarity">
    <text evidence="2">Belongs to the akirin family.</text>
</comment>
<gene>
    <name evidence="5" type="ORF">BIW11_13859</name>
</gene>
<evidence type="ECO:0000256" key="4">
    <source>
        <dbReference type="SAM" id="MobiDB-lite"/>
    </source>
</evidence>
<protein>
    <submittedName>
        <fullName evidence="5">Akirin-like</fullName>
    </submittedName>
</protein>
<reference evidence="5 6" key="1">
    <citation type="journal article" date="2017" name="Gigascience">
        <title>Draft genome of the honey bee ectoparasitic mite, Tropilaelaps mercedesae, is shaped by the parasitic life history.</title>
        <authorList>
            <person name="Dong X."/>
            <person name="Armstrong S.D."/>
            <person name="Xia D."/>
            <person name="Makepeace B.L."/>
            <person name="Darby A.C."/>
            <person name="Kadowaki T."/>
        </authorList>
    </citation>
    <scope>NUCLEOTIDE SEQUENCE [LARGE SCALE GENOMIC DNA]</scope>
    <source>
        <strain evidence="5">Wuxi-XJTLU</strain>
    </source>
</reference>